<dbReference type="RefSeq" id="WP_394829743.1">
    <property type="nucleotide sequence ID" value="NZ_CP089984.1"/>
</dbReference>
<feature type="region of interest" description="Disordered" evidence="3">
    <location>
        <begin position="11"/>
        <end position="48"/>
    </location>
</feature>
<reference evidence="4 5" key="1">
    <citation type="submission" date="2021-12" db="EMBL/GenBank/DDBJ databases">
        <title>Discovery of the Pendulisporaceae a myxobacterial family with distinct sporulation behavior and unique specialized metabolism.</title>
        <authorList>
            <person name="Garcia R."/>
            <person name="Popoff A."/>
            <person name="Bader C.D."/>
            <person name="Loehr J."/>
            <person name="Walesch S."/>
            <person name="Walt C."/>
            <person name="Boldt J."/>
            <person name="Bunk B."/>
            <person name="Haeckl F.J.F.P.J."/>
            <person name="Gunesch A.P."/>
            <person name="Birkelbach J."/>
            <person name="Nuebel U."/>
            <person name="Pietschmann T."/>
            <person name="Bach T."/>
            <person name="Mueller R."/>
        </authorList>
    </citation>
    <scope>NUCLEOTIDE SEQUENCE [LARGE SCALE GENOMIC DNA]</scope>
    <source>
        <strain evidence="4 5">MSr11954</strain>
    </source>
</reference>
<gene>
    <name evidence="4" type="ORF">LZC94_23335</name>
</gene>
<evidence type="ECO:0000313" key="4">
    <source>
        <dbReference type="EMBL" id="WXB20139.1"/>
    </source>
</evidence>
<dbReference type="PANTHER" id="PTHR23422:SF9">
    <property type="entry name" value="ZN-DEPENDENT HYDROLASE"/>
    <property type="match status" value="1"/>
</dbReference>
<dbReference type="PROSITE" id="PS00018">
    <property type="entry name" value="EF_HAND_1"/>
    <property type="match status" value="1"/>
</dbReference>
<proteinExistence type="predicted"/>
<organism evidence="4 5">
    <name type="scientific">Pendulispora albinea</name>
    <dbReference type="NCBI Taxonomy" id="2741071"/>
    <lineage>
        <taxon>Bacteria</taxon>
        <taxon>Pseudomonadati</taxon>
        <taxon>Myxococcota</taxon>
        <taxon>Myxococcia</taxon>
        <taxon>Myxococcales</taxon>
        <taxon>Sorangiineae</taxon>
        <taxon>Pendulisporaceae</taxon>
        <taxon>Pendulispora</taxon>
    </lineage>
</organism>
<keyword evidence="2" id="KW-0378">Hydrolase</keyword>
<evidence type="ECO:0008006" key="6">
    <source>
        <dbReference type="Google" id="ProtNLM"/>
    </source>
</evidence>
<accession>A0ABZ2MCC7</accession>
<evidence type="ECO:0000256" key="3">
    <source>
        <dbReference type="SAM" id="MobiDB-lite"/>
    </source>
</evidence>
<dbReference type="InterPro" id="IPR039461">
    <property type="entry name" value="Peptidase_M49"/>
</dbReference>
<evidence type="ECO:0000256" key="1">
    <source>
        <dbReference type="ARBA" id="ARBA00022723"/>
    </source>
</evidence>
<name>A0ABZ2MCC7_9BACT</name>
<sequence>MALGLAWGAPACGGPTETVGPPAAPPPGPADKNPADTASTAPAARTAPNYAALGRDEVNRLAVRHNLPLYWVADKNQNRAMDPDEVVSLLFYSGTPIAKTPRWVENGKFTPAFDTAFAKLLQGEPPAPSGAAAGELERRKLVAEDLDQGYVSLVQTDLTGLSAEEKTFARHIFAASDLIDTLYLTQKGVLGLSKDLPADDPASAALFYRNRGPKCAGPKTEKNPACSAIPGAAPLVDVYPRALQSQAKFCDTLEKNPNSKKLLDPFTVVRDNGGKLEPVPYSQAYKDTMAAIAGELRAAAAALVDPKEAALKAYTAAAAQAFLDNDWFRADEAWAKMSAQNSKYYLRIGADETYWEPCSHKAGFHVSFALINRDSLAWQAKLAPVQQEMEKSLAARIGGPYKERKVSFHLPDFIDIVINAGDDRQPIGGTAGQSLPNFGPVAGESRGRTMVMSNLFSDPDSLRFRRKQAESLLSKETMAIYQDDSKASLLTVILHEATHNLGPAAKYSYKGQTTQQAFGGGLASMMEELKAETGAFYFAELLKKRSIIAADAAHRAHLQGVIWAFGQISRGMYAPTGERKPYGQLAAIQLGFLMDEGAISFDPAALAANGEDKGAFTLHPDKFGAAADKLMKVVGQAMATGDKNAVLALTKKYVDGKLVPMDAITERVTRQPKASLVYAVDL</sequence>
<keyword evidence="5" id="KW-1185">Reference proteome</keyword>
<feature type="compositionally biased region" description="Low complexity" evidence="3">
    <location>
        <begin position="35"/>
        <end position="48"/>
    </location>
</feature>
<keyword evidence="1" id="KW-0479">Metal-binding</keyword>
<protein>
    <recommendedName>
        <fullName evidence="6">Nudix hydrolase 3</fullName>
    </recommendedName>
</protein>
<evidence type="ECO:0000256" key="2">
    <source>
        <dbReference type="ARBA" id="ARBA00022801"/>
    </source>
</evidence>
<dbReference type="InterPro" id="IPR018247">
    <property type="entry name" value="EF_Hand_1_Ca_BS"/>
</dbReference>
<dbReference type="Proteomes" id="UP001370348">
    <property type="component" value="Chromosome"/>
</dbReference>
<dbReference type="EMBL" id="CP089984">
    <property type="protein sequence ID" value="WXB20139.1"/>
    <property type="molecule type" value="Genomic_DNA"/>
</dbReference>
<dbReference type="PANTHER" id="PTHR23422">
    <property type="entry name" value="DIPEPTIDYL PEPTIDASE III-RELATED"/>
    <property type="match status" value="1"/>
</dbReference>
<evidence type="ECO:0000313" key="5">
    <source>
        <dbReference type="Proteomes" id="UP001370348"/>
    </source>
</evidence>